<dbReference type="PANTHER" id="PTHR10363">
    <property type="entry name" value="BLEOMYCIN HYDROLASE"/>
    <property type="match status" value="1"/>
</dbReference>
<dbReference type="EC" id="3.4.22.40" evidence="2 9"/>
<evidence type="ECO:0000256" key="3">
    <source>
        <dbReference type="ARBA" id="ARBA00016900"/>
    </source>
</evidence>
<dbReference type="InterPro" id="IPR004134">
    <property type="entry name" value="Peptidase_C1B"/>
</dbReference>
<evidence type="ECO:0000256" key="5">
    <source>
        <dbReference type="ARBA" id="ARBA00022801"/>
    </source>
</evidence>
<proteinExistence type="inferred from homology"/>
<evidence type="ECO:0000256" key="1">
    <source>
        <dbReference type="ARBA" id="ARBA00000423"/>
    </source>
</evidence>
<dbReference type="Gene3D" id="3.90.70.10">
    <property type="entry name" value="Cysteine proteinases"/>
    <property type="match status" value="1"/>
</dbReference>
<comment type="subunit">
    <text evidence="8">Homohexamer. Binds to nucleic acids. Binds single-stranded DNA and RNA with higher affinity than double-stranded DNA.</text>
</comment>
<sequence length="476" mass="54237">MDTRPTNPNATDAAWSASGALVQTLIENWESQIVSDPRIRLSRTVLASNDIHSSLLNRTAQISDPHVFNHVIDFKTSPRTDQKSSGRCWLFATTNVLRYQVMTKLNISEFELSQSYLFFWDKLHKANYYLELAIENAEKPLDDRLIYFLSDTANLSRDGGQWDMVVNILEQYGVVPKNIYPESYSSSYSRPLNELLQTKLREHAMILRELYTSLKADNPNREVSLTTVRARKEELMKEVYTIITATLGVPPPANEKFVYDYYDKDNKSIKWVGTPVEFYRNVASGDYPPSDSFSVINDPRNEYGKLYTVEKLGNVWGGRPVLYVNTEINTLKNTVVELIKAGIPVFFGCHVEKHSSSTLGIMDLNLFDYETAFNIKFGLTKKQRLESRDSDMTHAMVICGVHIDLDTGKPVRYKVENSWGDTSGDKGWFMMTDDWFSEYVYQIVVPKALAPKDLVKVYEDGNPTVLAAWDPMGALA</sequence>
<dbReference type="Pfam" id="PF03051">
    <property type="entry name" value="Peptidase_C1_2"/>
    <property type="match status" value="1"/>
</dbReference>
<dbReference type="EMBL" id="WIUZ02000002">
    <property type="protein sequence ID" value="KAF9790893.1"/>
    <property type="molecule type" value="Genomic_DNA"/>
</dbReference>
<evidence type="ECO:0000256" key="4">
    <source>
        <dbReference type="ARBA" id="ARBA00022670"/>
    </source>
</evidence>
<dbReference type="GO" id="GO:0004197">
    <property type="term" value="F:cysteine-type endopeptidase activity"/>
    <property type="evidence" value="ECO:0007669"/>
    <property type="project" value="UniProtKB-EC"/>
</dbReference>
<comment type="function">
    <text evidence="9">Has aminopeptidase activity, shortening substrate peptides sequentially by 1 amino acid. Has bleomycin hydrolase activity, which can protect the cell from the toxic effects of bleomycin. Has homocysteine-thiolactonase activity, protecting the cell against homocysteine toxicity.</text>
</comment>
<dbReference type="GO" id="GO:0005739">
    <property type="term" value="C:mitochondrion"/>
    <property type="evidence" value="ECO:0007669"/>
    <property type="project" value="UniProtKB-SubCell"/>
</dbReference>
<dbReference type="InterPro" id="IPR038765">
    <property type="entry name" value="Papain-like_cys_pep_sf"/>
</dbReference>
<gene>
    <name evidence="11" type="ORF">BJ322DRAFT_1098375</name>
</gene>
<feature type="active site" evidence="10">
    <location>
        <position position="417"/>
    </location>
</feature>
<feature type="active site" evidence="10">
    <location>
        <position position="394"/>
    </location>
</feature>
<dbReference type="Proteomes" id="UP000736335">
    <property type="component" value="Unassembled WGS sequence"/>
</dbReference>
<evidence type="ECO:0000313" key="11">
    <source>
        <dbReference type="EMBL" id="KAF9790893.1"/>
    </source>
</evidence>
<evidence type="ECO:0000256" key="2">
    <source>
        <dbReference type="ARBA" id="ARBA00012465"/>
    </source>
</evidence>
<evidence type="ECO:0000256" key="6">
    <source>
        <dbReference type="ARBA" id="ARBA00022807"/>
    </source>
</evidence>
<keyword evidence="9" id="KW-0963">Cytoplasm</keyword>
<feature type="active site" evidence="10">
    <location>
        <position position="88"/>
    </location>
</feature>
<dbReference type="GO" id="GO:0043418">
    <property type="term" value="P:homocysteine catabolic process"/>
    <property type="evidence" value="ECO:0007669"/>
    <property type="project" value="TreeGrafter"/>
</dbReference>
<accession>A0A9P6LB59</accession>
<keyword evidence="5 9" id="KW-0378">Hydrolase</keyword>
<keyword evidence="9" id="KW-0496">Mitochondrion</keyword>
<comment type="catalytic activity">
    <reaction evidence="1 9">
        <text>Inactivates bleomycin B2 (a cytotoxic glycometallopeptide) by hydrolysis of a carboxyamide bond of beta-aminoalanine, but also shows general aminopeptidase activity. The specificity varies somewhat with source, but amino acid arylamides of Met, Leu and Ala are preferred.</text>
        <dbReference type="EC" id="3.4.22.40"/>
    </reaction>
</comment>
<reference evidence="11" key="1">
    <citation type="journal article" date="2020" name="Nat. Commun.">
        <title>Large-scale genome sequencing of mycorrhizal fungi provides insights into the early evolution of symbiotic traits.</title>
        <authorList>
            <person name="Miyauchi S."/>
            <person name="Kiss E."/>
            <person name="Kuo A."/>
            <person name="Drula E."/>
            <person name="Kohler A."/>
            <person name="Sanchez-Garcia M."/>
            <person name="Morin E."/>
            <person name="Andreopoulos B."/>
            <person name="Barry K.W."/>
            <person name="Bonito G."/>
            <person name="Buee M."/>
            <person name="Carver A."/>
            <person name="Chen C."/>
            <person name="Cichocki N."/>
            <person name="Clum A."/>
            <person name="Culley D."/>
            <person name="Crous P.W."/>
            <person name="Fauchery L."/>
            <person name="Girlanda M."/>
            <person name="Hayes R.D."/>
            <person name="Keri Z."/>
            <person name="LaButti K."/>
            <person name="Lipzen A."/>
            <person name="Lombard V."/>
            <person name="Magnuson J."/>
            <person name="Maillard F."/>
            <person name="Murat C."/>
            <person name="Nolan M."/>
            <person name="Ohm R.A."/>
            <person name="Pangilinan J."/>
            <person name="Pereira M.F."/>
            <person name="Perotto S."/>
            <person name="Peter M."/>
            <person name="Pfister S."/>
            <person name="Riley R."/>
            <person name="Sitrit Y."/>
            <person name="Stielow J.B."/>
            <person name="Szollosi G."/>
            <person name="Zifcakova L."/>
            <person name="Stursova M."/>
            <person name="Spatafora J.W."/>
            <person name="Tedersoo L."/>
            <person name="Vaario L.M."/>
            <person name="Yamada A."/>
            <person name="Yan M."/>
            <person name="Wang P."/>
            <person name="Xu J."/>
            <person name="Bruns T."/>
            <person name="Baldrian P."/>
            <person name="Vilgalys R."/>
            <person name="Dunand C."/>
            <person name="Henrissat B."/>
            <person name="Grigoriev I.V."/>
            <person name="Hibbett D."/>
            <person name="Nagy L.G."/>
            <person name="Martin F.M."/>
        </authorList>
    </citation>
    <scope>NUCLEOTIDE SEQUENCE</scope>
    <source>
        <strain evidence="11">UH-Tt-Lm1</strain>
    </source>
</reference>
<keyword evidence="6 9" id="KW-0788">Thiol protease</keyword>
<dbReference type="CDD" id="cd00585">
    <property type="entry name" value="Peptidase_C1B"/>
    <property type="match status" value="1"/>
</dbReference>
<evidence type="ECO:0000256" key="9">
    <source>
        <dbReference type="PIRNR" id="PIRNR005700"/>
    </source>
</evidence>
<dbReference type="GO" id="GO:0009636">
    <property type="term" value="P:response to toxic substance"/>
    <property type="evidence" value="ECO:0007669"/>
    <property type="project" value="TreeGrafter"/>
</dbReference>
<comment type="caution">
    <text evidence="11">The sequence shown here is derived from an EMBL/GenBank/DDBJ whole genome shotgun (WGS) entry which is preliminary data.</text>
</comment>
<evidence type="ECO:0000313" key="12">
    <source>
        <dbReference type="Proteomes" id="UP000736335"/>
    </source>
</evidence>
<comment type="subcellular location">
    <subcellularLocation>
        <location evidence="9">Mitochondrion</location>
    </subcellularLocation>
    <subcellularLocation>
        <location evidence="9">Cytoplasm</location>
    </subcellularLocation>
</comment>
<dbReference type="GO" id="GO:0006508">
    <property type="term" value="P:proteolysis"/>
    <property type="evidence" value="ECO:0007669"/>
    <property type="project" value="UniProtKB-KW"/>
</dbReference>
<dbReference type="AlphaFoldDB" id="A0A9P6LB59"/>
<dbReference type="PIRSF" id="PIRSF005700">
    <property type="entry name" value="PepC"/>
    <property type="match status" value="1"/>
</dbReference>
<protein>
    <recommendedName>
        <fullName evidence="3 9">Cysteine proteinase 1, mitochondrial</fullName>
        <ecNumber evidence="2 9">3.4.22.40</ecNumber>
    </recommendedName>
</protein>
<comment type="similarity">
    <text evidence="9">Belongs to the peptidase C1 family.</text>
</comment>
<organism evidence="11 12">
    <name type="scientific">Thelephora terrestris</name>
    <dbReference type="NCBI Taxonomy" id="56493"/>
    <lineage>
        <taxon>Eukaryota</taxon>
        <taxon>Fungi</taxon>
        <taxon>Dikarya</taxon>
        <taxon>Basidiomycota</taxon>
        <taxon>Agaricomycotina</taxon>
        <taxon>Agaricomycetes</taxon>
        <taxon>Thelephorales</taxon>
        <taxon>Thelephoraceae</taxon>
        <taxon>Thelephora</taxon>
    </lineage>
</organism>
<name>A0A9P6LB59_9AGAM</name>
<dbReference type="PANTHER" id="PTHR10363:SF2">
    <property type="entry name" value="BLEOMYCIN HYDROLASE"/>
    <property type="match status" value="1"/>
</dbReference>
<keyword evidence="12" id="KW-1185">Reference proteome</keyword>
<keyword evidence="4 9" id="KW-0645">Protease</keyword>
<reference evidence="11" key="2">
    <citation type="submission" date="2020-11" db="EMBL/GenBank/DDBJ databases">
        <authorList>
            <consortium name="DOE Joint Genome Institute"/>
            <person name="Kuo A."/>
            <person name="Miyauchi S."/>
            <person name="Kiss E."/>
            <person name="Drula E."/>
            <person name="Kohler A."/>
            <person name="Sanchez-Garcia M."/>
            <person name="Andreopoulos B."/>
            <person name="Barry K.W."/>
            <person name="Bonito G."/>
            <person name="Buee M."/>
            <person name="Carver A."/>
            <person name="Chen C."/>
            <person name="Cichocki N."/>
            <person name="Clum A."/>
            <person name="Culley D."/>
            <person name="Crous P.W."/>
            <person name="Fauchery L."/>
            <person name="Girlanda M."/>
            <person name="Hayes R."/>
            <person name="Keri Z."/>
            <person name="Labutti K."/>
            <person name="Lipzen A."/>
            <person name="Lombard V."/>
            <person name="Magnuson J."/>
            <person name="Maillard F."/>
            <person name="Morin E."/>
            <person name="Murat C."/>
            <person name="Nolan M."/>
            <person name="Ohm R."/>
            <person name="Pangilinan J."/>
            <person name="Pereira M."/>
            <person name="Perotto S."/>
            <person name="Peter M."/>
            <person name="Riley R."/>
            <person name="Sitrit Y."/>
            <person name="Stielow B."/>
            <person name="Szollosi G."/>
            <person name="Zifcakova L."/>
            <person name="Stursova M."/>
            <person name="Spatafora J.W."/>
            <person name="Tedersoo L."/>
            <person name="Vaario L.-M."/>
            <person name="Yamada A."/>
            <person name="Yan M."/>
            <person name="Wang P."/>
            <person name="Xu J."/>
            <person name="Bruns T."/>
            <person name="Baldrian P."/>
            <person name="Vilgalys R."/>
            <person name="Henrissat B."/>
            <person name="Grigoriev I.V."/>
            <person name="Hibbett D."/>
            <person name="Nagy L.G."/>
            <person name="Martin F.M."/>
        </authorList>
    </citation>
    <scope>NUCLEOTIDE SEQUENCE</scope>
    <source>
        <strain evidence="11">UH-Tt-Lm1</strain>
    </source>
</reference>
<comment type="function">
    <text evidence="7">The normal physiological role of the enzyme is unknown, but it is not essential for the viability of yeast cells. Has aminopeptidase activity, shortening substrate peptides sequentially by 1 amino acid. Has bleomycin hydrolase activity, which can protect the cell from the toxic effects of bleomycin. Has homocysteine-thiolactonase activity, protecting the cell against homocysteine toxicity. Acts as a repressor in the GAL4 regulatory system, but this does not require either the peptidase or nucleic acid-binding activities.</text>
</comment>
<dbReference type="PROSITE" id="PS00139">
    <property type="entry name" value="THIOL_PROTEASE_CYS"/>
    <property type="match status" value="1"/>
</dbReference>
<dbReference type="OrthoDB" id="2666448at2759"/>
<dbReference type="InterPro" id="IPR000169">
    <property type="entry name" value="Pept_cys_AS"/>
</dbReference>
<dbReference type="GO" id="GO:0070005">
    <property type="term" value="F:cysteine-type aminopeptidase activity"/>
    <property type="evidence" value="ECO:0007669"/>
    <property type="project" value="InterPro"/>
</dbReference>
<evidence type="ECO:0000256" key="10">
    <source>
        <dbReference type="PIRSR" id="PIRSR005700-1"/>
    </source>
</evidence>
<dbReference type="SUPFAM" id="SSF54001">
    <property type="entry name" value="Cysteine proteinases"/>
    <property type="match status" value="1"/>
</dbReference>
<evidence type="ECO:0000256" key="8">
    <source>
        <dbReference type="ARBA" id="ARBA00026080"/>
    </source>
</evidence>
<evidence type="ECO:0000256" key="7">
    <source>
        <dbReference type="ARBA" id="ARBA00025347"/>
    </source>
</evidence>